<dbReference type="SUPFAM" id="SSF51445">
    <property type="entry name" value="(Trans)glycosidases"/>
    <property type="match status" value="1"/>
</dbReference>
<name>A0A4V2V1J2_9GAMM</name>
<sequence>MFGPAPSVAADPVMGLAYQPYVGQWSQQANNPFAPDRFYTPSFNTYAGGIDIDHPEQSLLTARREVDLRFDLAGQVSGIAARGTLTFNPNALRGGTPEQWSRTWFRFHEGTTAKPASHIEHQASVYRQLAFLVQQAKGAPLTLATYGSGFQAGYWRTLNSRSYAALPVWTDNRVNFIPANGAPNQTRAIDEIYFYFPPTAAYVKPAPERVTLETTGAPGRDLALQATHLTVFEPARKGAPDARLNPGFFAGDANGQIALAAAEINAQAGKRLLTIKAGVENVAVDGSLVNDRMRFAILAALAQAQVANARYPGTVTHLIISNEYGQVEDPHSDHLSSTGQITEMVRFAKTRMASGGDFAGLNLRIGVRGHSFRAVDPKSTNPAVRRFSQDVAALVKEVDFLMENLYPSPEAVAAARTDGHWDAYFAPDTGELNAQWRQFQQAITSVARGREIELMIGETGHPTKGIAFNLPGYPAGPDTASADSAFAVIARAVDPSGTRIGQSGIKTFREYFNEELATAFLTGVFRWSRETGVQIHVFEAFDEPQKFVQNLPLPGLTLRASTLNHAGSHGAEGFYGLFAYTGVADFQVRPQTRTRLAPGSKLMNALPAGLDWTAQFDGRFHAKLPGFDFARTAASFTVISH</sequence>
<evidence type="ECO:0000313" key="2">
    <source>
        <dbReference type="Proteomes" id="UP000295717"/>
    </source>
</evidence>
<dbReference type="EMBL" id="SMAO01000004">
    <property type="protein sequence ID" value="TCT21392.1"/>
    <property type="molecule type" value="Genomic_DNA"/>
</dbReference>
<gene>
    <name evidence="1" type="ORF">EDC35_104249</name>
</gene>
<dbReference type="Gene3D" id="3.20.20.80">
    <property type="entry name" value="Glycosidases"/>
    <property type="match status" value="1"/>
</dbReference>
<dbReference type="OrthoDB" id="9806824at2"/>
<evidence type="ECO:0000313" key="1">
    <source>
        <dbReference type="EMBL" id="TCT21392.1"/>
    </source>
</evidence>
<protein>
    <submittedName>
        <fullName evidence="1">Uncharacterized protein</fullName>
    </submittedName>
</protein>
<accession>A0A4V2V1J2</accession>
<proteinExistence type="predicted"/>
<dbReference type="Proteomes" id="UP000295717">
    <property type="component" value="Unassembled WGS sequence"/>
</dbReference>
<dbReference type="AlphaFoldDB" id="A0A4V2V1J2"/>
<dbReference type="InterPro" id="IPR017853">
    <property type="entry name" value="GH"/>
</dbReference>
<comment type="caution">
    <text evidence="1">The sequence shown here is derived from an EMBL/GenBank/DDBJ whole genome shotgun (WGS) entry which is preliminary data.</text>
</comment>
<organism evidence="1 2">
    <name type="scientific">Thiobaca trueperi</name>
    <dbReference type="NCBI Taxonomy" id="127458"/>
    <lineage>
        <taxon>Bacteria</taxon>
        <taxon>Pseudomonadati</taxon>
        <taxon>Pseudomonadota</taxon>
        <taxon>Gammaproteobacteria</taxon>
        <taxon>Chromatiales</taxon>
        <taxon>Chromatiaceae</taxon>
        <taxon>Thiobaca</taxon>
    </lineage>
</organism>
<reference evidence="1 2" key="1">
    <citation type="submission" date="2019-03" db="EMBL/GenBank/DDBJ databases">
        <title>Genomic Encyclopedia of Type Strains, Phase IV (KMG-IV): sequencing the most valuable type-strain genomes for metagenomic binning, comparative biology and taxonomic classification.</title>
        <authorList>
            <person name="Goeker M."/>
        </authorList>
    </citation>
    <scope>NUCLEOTIDE SEQUENCE [LARGE SCALE GENOMIC DNA]</scope>
    <source>
        <strain evidence="1 2">DSM 13587</strain>
    </source>
</reference>
<keyword evidence="2" id="KW-1185">Reference proteome</keyword>
<dbReference type="RefSeq" id="WP_132976985.1">
    <property type="nucleotide sequence ID" value="NZ_SMAO01000004.1"/>
</dbReference>